<evidence type="ECO:0000256" key="7">
    <source>
        <dbReference type="ARBA" id="ARBA00023277"/>
    </source>
</evidence>
<evidence type="ECO:0000259" key="13">
    <source>
        <dbReference type="Pfam" id="PF03443"/>
    </source>
</evidence>
<proteinExistence type="inferred from homology"/>
<evidence type="ECO:0000256" key="12">
    <source>
        <dbReference type="SAM" id="SignalP"/>
    </source>
</evidence>
<reference evidence="14 15" key="1">
    <citation type="journal article" date="2018" name="PLoS Pathog.">
        <title>Evolution of structural diversity of trichothecenes, a family of toxins produced by plant pathogenic and entomopathogenic fungi.</title>
        <authorList>
            <person name="Proctor R.H."/>
            <person name="McCormick S.P."/>
            <person name="Kim H.S."/>
            <person name="Cardoza R.E."/>
            <person name="Stanley A.M."/>
            <person name="Lindo L."/>
            <person name="Kelly A."/>
            <person name="Brown D.W."/>
            <person name="Lee T."/>
            <person name="Vaughan M.M."/>
            <person name="Alexander N.J."/>
            <person name="Busman M."/>
            <person name="Gutierrez S."/>
        </authorList>
    </citation>
    <scope>NUCLEOTIDE SEQUENCE [LARGE SCALE GENOMIC DNA]</scope>
    <source>
        <strain evidence="14 15">NRRL 3299</strain>
    </source>
</reference>
<evidence type="ECO:0000256" key="1">
    <source>
        <dbReference type="ARBA" id="ARBA00001973"/>
    </source>
</evidence>
<name>A0A395RUI4_FUSSP</name>
<dbReference type="GO" id="GO:0005576">
    <property type="term" value="C:extracellular region"/>
    <property type="evidence" value="ECO:0007669"/>
    <property type="project" value="UniProtKB-SubCell"/>
</dbReference>
<sequence length="342" mass="35940">MSFKTAATLASAFASAVLAHGTVTGIKVDGVYQPGYSLDSYYAAQQGQKIPDIAAWSAENLDNGFVAPADFGTSDIACHINAAPGHSSVSVKAGGSVDFQWSAWPESHIGPVLTYVAKCAGKCTEADPATLKWVKIDAAGLDGTWAAEDLIKNNNTWTTTVPDTLAAGSYVFRHEIIALHGAGSKNGAQNYPQCFNIDITGDGTDNPEGTLTTELYTDSEPGILFDPYKGATKYEIPGPPMYGAGSSKPVVPSVPSNTTLPTITPEPTPVTPTSLVTSATAAPTQEALEVTTSVAPVATMPASNDEPSVSDDLPETFTLDTFIDWLRNKAGPKKARRHARQF</sequence>
<evidence type="ECO:0000256" key="11">
    <source>
        <dbReference type="ARBA" id="ARBA00047174"/>
    </source>
</evidence>
<dbReference type="Pfam" id="PF03443">
    <property type="entry name" value="AA9"/>
    <property type="match status" value="1"/>
</dbReference>
<dbReference type="PANTHER" id="PTHR33353">
    <property type="entry name" value="PUTATIVE (AFU_ORTHOLOGUE AFUA_1G12560)-RELATED"/>
    <property type="match status" value="1"/>
</dbReference>
<evidence type="ECO:0000256" key="8">
    <source>
        <dbReference type="ARBA" id="ARBA00023326"/>
    </source>
</evidence>
<feature type="chain" id="PRO_5017409375" description="lytic cellulose monooxygenase (C4-dehydrogenating)" evidence="12">
    <location>
        <begin position="20"/>
        <end position="342"/>
    </location>
</feature>
<accession>A0A395RUI4</accession>
<dbReference type="Gene3D" id="2.70.50.70">
    <property type="match status" value="1"/>
</dbReference>
<feature type="domain" description="Auxiliary Activity family 9 catalytic" evidence="13">
    <location>
        <begin position="20"/>
        <end position="232"/>
    </location>
</feature>
<evidence type="ECO:0000313" key="14">
    <source>
        <dbReference type="EMBL" id="RGP63775.1"/>
    </source>
</evidence>
<comment type="subcellular location">
    <subcellularLocation>
        <location evidence="2">Secreted</location>
    </subcellularLocation>
</comment>
<comment type="catalytic activity">
    <reaction evidence="10">
        <text>[(1-&gt;4)-beta-D-glucosyl]n+m + reduced acceptor + O2 = 4-dehydro-beta-D-glucosyl-[(1-&gt;4)-beta-D-glucosyl]n-1 + [(1-&gt;4)-beta-D-glucosyl]m + acceptor + H2O.</text>
        <dbReference type="EC" id="1.14.99.56"/>
    </reaction>
</comment>
<dbReference type="CDD" id="cd21175">
    <property type="entry name" value="LPMO_AA9"/>
    <property type="match status" value="1"/>
</dbReference>
<dbReference type="AlphaFoldDB" id="A0A395RUI4"/>
<dbReference type="PANTHER" id="PTHR33353:SF34">
    <property type="entry name" value="ENDO-BETA-1,4-GLUCANASE D"/>
    <property type="match status" value="1"/>
</dbReference>
<feature type="signal peptide" evidence="12">
    <location>
        <begin position="1"/>
        <end position="19"/>
    </location>
</feature>
<comment type="cofactor">
    <cofactor evidence="1">
        <name>Cu(2+)</name>
        <dbReference type="ChEBI" id="CHEBI:29036"/>
    </cofactor>
</comment>
<keyword evidence="3" id="KW-0964">Secreted</keyword>
<dbReference type="GO" id="GO:0030245">
    <property type="term" value="P:cellulose catabolic process"/>
    <property type="evidence" value="ECO:0007669"/>
    <property type="project" value="UniProtKB-KW"/>
</dbReference>
<comment type="similarity">
    <text evidence="9">Belongs to the polysaccharide monooxygenase AA9 family.</text>
</comment>
<evidence type="ECO:0000256" key="2">
    <source>
        <dbReference type="ARBA" id="ARBA00004613"/>
    </source>
</evidence>
<keyword evidence="5" id="KW-0136">Cellulose degradation</keyword>
<dbReference type="EC" id="1.14.99.56" evidence="11"/>
<dbReference type="STRING" id="5514.A0A395RUI4"/>
<evidence type="ECO:0000256" key="10">
    <source>
        <dbReference type="ARBA" id="ARBA00045077"/>
    </source>
</evidence>
<keyword evidence="4 12" id="KW-0732">Signal</keyword>
<organism evidence="14 15">
    <name type="scientific">Fusarium sporotrichioides</name>
    <dbReference type="NCBI Taxonomy" id="5514"/>
    <lineage>
        <taxon>Eukaryota</taxon>
        <taxon>Fungi</taxon>
        <taxon>Dikarya</taxon>
        <taxon>Ascomycota</taxon>
        <taxon>Pezizomycotina</taxon>
        <taxon>Sordariomycetes</taxon>
        <taxon>Hypocreomycetidae</taxon>
        <taxon>Hypocreales</taxon>
        <taxon>Nectriaceae</taxon>
        <taxon>Fusarium</taxon>
    </lineage>
</organism>
<dbReference type="InterPro" id="IPR005103">
    <property type="entry name" value="AA9_LPMO"/>
</dbReference>
<gene>
    <name evidence="14" type="ORF">FSPOR_8382</name>
</gene>
<evidence type="ECO:0000256" key="9">
    <source>
        <dbReference type="ARBA" id="ARBA00044502"/>
    </source>
</evidence>
<dbReference type="Proteomes" id="UP000266152">
    <property type="component" value="Unassembled WGS sequence"/>
</dbReference>
<keyword evidence="7" id="KW-0119">Carbohydrate metabolism</keyword>
<comment type="caution">
    <text evidence="14">The sequence shown here is derived from an EMBL/GenBank/DDBJ whole genome shotgun (WGS) entry which is preliminary data.</text>
</comment>
<keyword evidence="15" id="KW-1185">Reference proteome</keyword>
<keyword evidence="8" id="KW-0624">Polysaccharide degradation</keyword>
<evidence type="ECO:0000256" key="3">
    <source>
        <dbReference type="ARBA" id="ARBA00022525"/>
    </source>
</evidence>
<evidence type="ECO:0000256" key="4">
    <source>
        <dbReference type="ARBA" id="ARBA00022729"/>
    </source>
</evidence>
<protein>
    <recommendedName>
        <fullName evidence="11">lytic cellulose monooxygenase (C4-dehydrogenating)</fullName>
        <ecNumber evidence="11">1.14.99.56</ecNumber>
    </recommendedName>
</protein>
<evidence type="ECO:0000256" key="5">
    <source>
        <dbReference type="ARBA" id="ARBA00023001"/>
    </source>
</evidence>
<dbReference type="InterPro" id="IPR049892">
    <property type="entry name" value="AA9"/>
</dbReference>
<keyword evidence="6" id="KW-1015">Disulfide bond</keyword>
<evidence type="ECO:0000313" key="15">
    <source>
        <dbReference type="Proteomes" id="UP000266152"/>
    </source>
</evidence>
<dbReference type="EMBL" id="PXOF01000125">
    <property type="protein sequence ID" value="RGP63775.1"/>
    <property type="molecule type" value="Genomic_DNA"/>
</dbReference>
<evidence type="ECO:0000256" key="6">
    <source>
        <dbReference type="ARBA" id="ARBA00023157"/>
    </source>
</evidence>